<name>A0A6C0CV20_9ZZZZ</name>
<dbReference type="EMBL" id="MN739481">
    <property type="protein sequence ID" value="QHT07355.1"/>
    <property type="molecule type" value="Genomic_DNA"/>
</dbReference>
<evidence type="ECO:0000313" key="1">
    <source>
        <dbReference type="EMBL" id="QHT07355.1"/>
    </source>
</evidence>
<protein>
    <submittedName>
        <fullName evidence="1">Uncharacterized protein</fullName>
    </submittedName>
</protein>
<proteinExistence type="predicted"/>
<dbReference type="AlphaFoldDB" id="A0A6C0CV20"/>
<accession>A0A6C0CV20</accession>
<sequence>MELLKFRGNTYGKLQSQLFIWEPEWDSFRPVEKLGWNGKEIIAVDTKYKRDIFSPWYGYGSSEMKQLCRRLTDITELNVTESGNIPWMKDEWWRDRYCSFAFGCSSKSIQSWKKYLSYTNSKHKTLRKHTDCRKTRRLII</sequence>
<reference evidence="1" key="1">
    <citation type="journal article" date="2020" name="Nature">
        <title>Giant virus diversity and host interactions through global metagenomics.</title>
        <authorList>
            <person name="Schulz F."/>
            <person name="Roux S."/>
            <person name="Paez-Espino D."/>
            <person name="Jungbluth S."/>
            <person name="Walsh D.A."/>
            <person name="Denef V.J."/>
            <person name="McMahon K.D."/>
            <person name="Konstantinidis K.T."/>
            <person name="Eloe-Fadrosh E.A."/>
            <person name="Kyrpides N.C."/>
            <person name="Woyke T."/>
        </authorList>
    </citation>
    <scope>NUCLEOTIDE SEQUENCE</scope>
    <source>
        <strain evidence="1">GVMAG-M-3300021963-12</strain>
    </source>
</reference>
<organism evidence="1">
    <name type="scientific">viral metagenome</name>
    <dbReference type="NCBI Taxonomy" id="1070528"/>
    <lineage>
        <taxon>unclassified sequences</taxon>
        <taxon>metagenomes</taxon>
        <taxon>organismal metagenomes</taxon>
    </lineage>
</organism>